<dbReference type="EC" id="2.3.1.-" evidence="2"/>
<organism evidence="2 3">
    <name type="scientific">Periweissella ghanensis</name>
    <dbReference type="NCBI Taxonomy" id="467997"/>
    <lineage>
        <taxon>Bacteria</taxon>
        <taxon>Bacillati</taxon>
        <taxon>Bacillota</taxon>
        <taxon>Bacilli</taxon>
        <taxon>Lactobacillales</taxon>
        <taxon>Lactobacillaceae</taxon>
        <taxon>Periweissella</taxon>
    </lineage>
</organism>
<dbReference type="Pfam" id="PF13673">
    <property type="entry name" value="Acetyltransf_10"/>
    <property type="match status" value="1"/>
</dbReference>
<dbReference type="SUPFAM" id="SSF55729">
    <property type="entry name" value="Acyl-CoA N-acyltransferases (Nat)"/>
    <property type="match status" value="1"/>
</dbReference>
<dbReference type="RefSeq" id="WP_230098935.1">
    <property type="nucleotide sequence ID" value="NZ_CAKKNT010000017.1"/>
</dbReference>
<dbReference type="PROSITE" id="PS51186">
    <property type="entry name" value="GNAT"/>
    <property type="match status" value="1"/>
</dbReference>
<reference evidence="2 3" key="1">
    <citation type="submission" date="2021-11" db="EMBL/GenBank/DDBJ databases">
        <authorList>
            <person name="Depoorter E."/>
        </authorList>
    </citation>
    <scope>NUCLEOTIDE SEQUENCE [LARGE SCALE GENOMIC DNA]</scope>
    <source>
        <strain evidence="2 3">LMG 24286</strain>
    </source>
</reference>
<dbReference type="EMBL" id="CAKKNT010000017">
    <property type="protein sequence ID" value="CAH0418852.1"/>
    <property type="molecule type" value="Genomic_DNA"/>
</dbReference>
<dbReference type="Proteomes" id="UP000789719">
    <property type="component" value="Unassembled WGS sequence"/>
</dbReference>
<gene>
    <name evidence="2" type="ORF">WGH24286_01294</name>
</gene>
<dbReference type="Gene3D" id="3.40.630.30">
    <property type="match status" value="1"/>
</dbReference>
<evidence type="ECO:0000259" key="1">
    <source>
        <dbReference type="PROSITE" id="PS51186"/>
    </source>
</evidence>
<protein>
    <submittedName>
        <fullName evidence="2">Acetyltransferase</fullName>
        <ecNumber evidence="2">2.3.1.-</ecNumber>
    </submittedName>
</protein>
<dbReference type="GO" id="GO:0016746">
    <property type="term" value="F:acyltransferase activity"/>
    <property type="evidence" value="ECO:0007669"/>
    <property type="project" value="UniProtKB-KW"/>
</dbReference>
<name>A0ABN8BQF4_9LACO</name>
<dbReference type="InterPro" id="IPR016181">
    <property type="entry name" value="Acyl_CoA_acyltransferase"/>
</dbReference>
<keyword evidence="2" id="KW-0808">Transferase</keyword>
<proteinExistence type="predicted"/>
<keyword evidence="3" id="KW-1185">Reference proteome</keyword>
<comment type="caution">
    <text evidence="2">The sequence shown here is derived from an EMBL/GenBank/DDBJ whole genome shotgun (WGS) entry which is preliminary data.</text>
</comment>
<dbReference type="InterPro" id="IPR000182">
    <property type="entry name" value="GNAT_dom"/>
</dbReference>
<dbReference type="CDD" id="cd04301">
    <property type="entry name" value="NAT_SF"/>
    <property type="match status" value="1"/>
</dbReference>
<keyword evidence="2" id="KW-0012">Acyltransferase</keyword>
<evidence type="ECO:0000313" key="3">
    <source>
        <dbReference type="Proteomes" id="UP000789719"/>
    </source>
</evidence>
<feature type="domain" description="N-acetyltransferase" evidence="1">
    <location>
        <begin position="5"/>
        <end position="143"/>
    </location>
</feature>
<accession>A0ABN8BQF4</accession>
<evidence type="ECO:0000313" key="2">
    <source>
        <dbReference type="EMBL" id="CAH0418852.1"/>
    </source>
</evidence>
<sequence>MKINVQFGADTPTSQDALMIRKAVFVTEQGISLADELDHLDDQTWHYVAYLNNQPAATARVIEEHPGEWHIQRVATLAPARHQGLASALLTKISADATVHNINSLTLGAQITAQGFYETLGFVTIGAEFIDAGIPHITMIKKI</sequence>